<name>A0A6N2NER2_SALVM</name>
<protein>
    <submittedName>
        <fullName evidence="1">Uncharacterized protein</fullName>
    </submittedName>
</protein>
<organism evidence="1">
    <name type="scientific">Salix viminalis</name>
    <name type="common">Common osier</name>
    <name type="synonym">Basket willow</name>
    <dbReference type="NCBI Taxonomy" id="40686"/>
    <lineage>
        <taxon>Eukaryota</taxon>
        <taxon>Viridiplantae</taxon>
        <taxon>Streptophyta</taxon>
        <taxon>Embryophyta</taxon>
        <taxon>Tracheophyta</taxon>
        <taxon>Spermatophyta</taxon>
        <taxon>Magnoliopsida</taxon>
        <taxon>eudicotyledons</taxon>
        <taxon>Gunneridae</taxon>
        <taxon>Pentapetalae</taxon>
        <taxon>rosids</taxon>
        <taxon>fabids</taxon>
        <taxon>Malpighiales</taxon>
        <taxon>Salicaceae</taxon>
        <taxon>Saliceae</taxon>
        <taxon>Salix</taxon>
    </lineage>
</organism>
<reference evidence="1" key="1">
    <citation type="submission" date="2019-03" db="EMBL/GenBank/DDBJ databases">
        <authorList>
            <person name="Mank J."/>
            <person name="Almeida P."/>
        </authorList>
    </citation>
    <scope>NUCLEOTIDE SEQUENCE</scope>
    <source>
        <strain evidence="1">78183</strain>
    </source>
</reference>
<evidence type="ECO:0000313" key="1">
    <source>
        <dbReference type="EMBL" id="VFU65641.1"/>
    </source>
</evidence>
<accession>A0A6N2NER2</accession>
<sequence length="97" mass="10814">MSLFCSMPFEVMDHRGSTAASSHYFDDVHFPSERQIGFWKPNVMPDQQVGMDGKIDIPSGNCAASLPMEKFSSCGPLPMHHTELSRSILARDPKEKS</sequence>
<proteinExistence type="predicted"/>
<dbReference type="EMBL" id="CAADRP010002296">
    <property type="protein sequence ID" value="VFU65641.1"/>
    <property type="molecule type" value="Genomic_DNA"/>
</dbReference>
<gene>
    <name evidence="1" type="ORF">SVIM_LOCUS504030</name>
</gene>
<dbReference type="AlphaFoldDB" id="A0A6N2NER2"/>